<dbReference type="EMBL" id="CAKXAJ010019504">
    <property type="protein sequence ID" value="CAH2218390.1"/>
    <property type="molecule type" value="Genomic_DNA"/>
</dbReference>
<dbReference type="InterPro" id="IPR019787">
    <property type="entry name" value="Znf_PHD-finger"/>
</dbReference>
<sequence length="122" mass="13575">MANSSKTDKSYECCSRSIKTSEILKCASCKKKYHFVCVNTSNDYFKDLSLDLLSTWLCPTCNRPRPGADNTNTPIRALSGNDINSGGNYETNRNVTKRHKRKKSQLSDSDSGAPCDLTLEDV</sequence>
<keyword evidence="1" id="KW-0479">Metal-binding</keyword>
<feature type="non-terminal residue" evidence="6">
    <location>
        <position position="122"/>
    </location>
</feature>
<keyword evidence="7" id="KW-1185">Reference proteome</keyword>
<dbReference type="SUPFAM" id="SSF57903">
    <property type="entry name" value="FYVE/PHD zinc finger"/>
    <property type="match status" value="1"/>
</dbReference>
<dbReference type="Proteomes" id="UP000838756">
    <property type="component" value="Unassembled WGS sequence"/>
</dbReference>
<dbReference type="InterPro" id="IPR013083">
    <property type="entry name" value="Znf_RING/FYVE/PHD"/>
</dbReference>
<evidence type="ECO:0000259" key="5">
    <source>
        <dbReference type="Pfam" id="PF00628"/>
    </source>
</evidence>
<protein>
    <submittedName>
        <fullName evidence="6">Jg3141 protein</fullName>
    </submittedName>
</protein>
<evidence type="ECO:0000313" key="7">
    <source>
        <dbReference type="Proteomes" id="UP000838756"/>
    </source>
</evidence>
<organism evidence="6 7">
    <name type="scientific">Pararge aegeria aegeria</name>
    <dbReference type="NCBI Taxonomy" id="348720"/>
    <lineage>
        <taxon>Eukaryota</taxon>
        <taxon>Metazoa</taxon>
        <taxon>Ecdysozoa</taxon>
        <taxon>Arthropoda</taxon>
        <taxon>Hexapoda</taxon>
        <taxon>Insecta</taxon>
        <taxon>Pterygota</taxon>
        <taxon>Neoptera</taxon>
        <taxon>Endopterygota</taxon>
        <taxon>Lepidoptera</taxon>
        <taxon>Glossata</taxon>
        <taxon>Ditrysia</taxon>
        <taxon>Papilionoidea</taxon>
        <taxon>Nymphalidae</taxon>
        <taxon>Satyrinae</taxon>
        <taxon>Satyrini</taxon>
        <taxon>Parargina</taxon>
        <taxon>Pararge</taxon>
    </lineage>
</organism>
<proteinExistence type="predicted"/>
<dbReference type="AlphaFoldDB" id="A0A8S4QSW2"/>
<accession>A0A8S4QSW2</accession>
<comment type="caution">
    <text evidence="6">The sequence shown here is derived from an EMBL/GenBank/DDBJ whole genome shotgun (WGS) entry which is preliminary data.</text>
</comment>
<reference evidence="6" key="1">
    <citation type="submission" date="2022-03" db="EMBL/GenBank/DDBJ databases">
        <authorList>
            <person name="Lindestad O."/>
        </authorList>
    </citation>
    <scope>NUCLEOTIDE SEQUENCE</scope>
</reference>
<dbReference type="OrthoDB" id="8196581at2759"/>
<evidence type="ECO:0000256" key="2">
    <source>
        <dbReference type="ARBA" id="ARBA00022771"/>
    </source>
</evidence>
<feature type="region of interest" description="Disordered" evidence="4">
    <location>
        <begin position="65"/>
        <end position="122"/>
    </location>
</feature>
<name>A0A8S4QSW2_9NEOP</name>
<dbReference type="InterPro" id="IPR011011">
    <property type="entry name" value="Znf_FYVE_PHD"/>
</dbReference>
<keyword evidence="3" id="KW-0862">Zinc</keyword>
<dbReference type="Pfam" id="PF00628">
    <property type="entry name" value="PHD"/>
    <property type="match status" value="1"/>
</dbReference>
<keyword evidence="2" id="KW-0863">Zinc-finger</keyword>
<gene>
    <name evidence="6" type="primary">jg3141</name>
    <name evidence="6" type="ORF">PAEG_LOCUS6224</name>
</gene>
<feature type="compositionally biased region" description="Polar residues" evidence="4">
    <location>
        <begin position="81"/>
        <end position="94"/>
    </location>
</feature>
<feature type="compositionally biased region" description="Basic residues" evidence="4">
    <location>
        <begin position="95"/>
        <end position="104"/>
    </location>
</feature>
<feature type="domain" description="PHD-type" evidence="5">
    <location>
        <begin position="13"/>
        <end position="61"/>
    </location>
</feature>
<evidence type="ECO:0000256" key="1">
    <source>
        <dbReference type="ARBA" id="ARBA00022723"/>
    </source>
</evidence>
<dbReference type="GO" id="GO:0008270">
    <property type="term" value="F:zinc ion binding"/>
    <property type="evidence" value="ECO:0007669"/>
    <property type="project" value="UniProtKB-KW"/>
</dbReference>
<dbReference type="Gene3D" id="3.30.40.10">
    <property type="entry name" value="Zinc/RING finger domain, C3HC4 (zinc finger)"/>
    <property type="match status" value="1"/>
</dbReference>
<evidence type="ECO:0000256" key="3">
    <source>
        <dbReference type="ARBA" id="ARBA00022833"/>
    </source>
</evidence>
<evidence type="ECO:0000313" key="6">
    <source>
        <dbReference type="EMBL" id="CAH2218390.1"/>
    </source>
</evidence>
<evidence type="ECO:0000256" key="4">
    <source>
        <dbReference type="SAM" id="MobiDB-lite"/>
    </source>
</evidence>